<proteinExistence type="predicted"/>
<feature type="signal peptide" evidence="2">
    <location>
        <begin position="1"/>
        <end position="16"/>
    </location>
</feature>
<dbReference type="SMART" id="SM00198">
    <property type="entry name" value="SCP"/>
    <property type="match status" value="1"/>
</dbReference>
<name>A0A0K0FD16_STRVS</name>
<dbReference type="InterPro" id="IPR014044">
    <property type="entry name" value="CAP_dom"/>
</dbReference>
<reference evidence="5" key="2">
    <citation type="submission" date="2015-08" db="UniProtKB">
        <authorList>
            <consortium name="WormBaseParasite"/>
        </authorList>
    </citation>
    <scope>IDENTIFICATION</scope>
</reference>
<sequence>MNFYILLLISINILLAQNVPPLPQKLGRYTIRGSRVVRKPQSIKHITIKSHIVNGVSHYHCVDRDFTNYGEALQYCQLLYRCEAEKRHQASFNRKPLSVKCRNAISRISRSLSRKSQKKTTTNLPIRRNSTSNSNQSLVRNVIGNSLIEFYPDKKINVKSFSYMTWNKVWHSCNYKCYFSQNYGQFKNLIMTEINTYRLNHGVRQLISSSYLQDIAQKYANDYANKQKLNVNPYATYGVLHASVQITSASSIIRSFYDTKRKYSYFLNKPMSRVALCFTQIIWASTEKFGIGVQHHNTNLYIVLLFHPNGNIKGKFKKNIFHRIR</sequence>
<feature type="domain" description="SCP" evidence="3">
    <location>
        <begin position="185"/>
        <end position="314"/>
    </location>
</feature>
<evidence type="ECO:0000256" key="1">
    <source>
        <dbReference type="SAM" id="MobiDB-lite"/>
    </source>
</evidence>
<dbReference type="SUPFAM" id="SSF55797">
    <property type="entry name" value="PR-1-like"/>
    <property type="match status" value="1"/>
</dbReference>
<dbReference type="Gene3D" id="3.40.33.10">
    <property type="entry name" value="CAP"/>
    <property type="match status" value="1"/>
</dbReference>
<evidence type="ECO:0000256" key="2">
    <source>
        <dbReference type="SAM" id="SignalP"/>
    </source>
</evidence>
<dbReference type="InterPro" id="IPR001283">
    <property type="entry name" value="CRISP-related"/>
</dbReference>
<evidence type="ECO:0000259" key="3">
    <source>
        <dbReference type="SMART" id="SM00198"/>
    </source>
</evidence>
<dbReference type="Proteomes" id="UP000035680">
    <property type="component" value="Unassembled WGS sequence"/>
</dbReference>
<protein>
    <submittedName>
        <fullName evidence="5">CAP domain-containing protein (inferred by orthology to a zebrafish protein)</fullName>
    </submittedName>
</protein>
<evidence type="ECO:0000313" key="4">
    <source>
        <dbReference type="Proteomes" id="UP000035680"/>
    </source>
</evidence>
<feature type="region of interest" description="Disordered" evidence="1">
    <location>
        <begin position="110"/>
        <end position="132"/>
    </location>
</feature>
<dbReference type="InterPro" id="IPR035940">
    <property type="entry name" value="CAP_sf"/>
</dbReference>
<reference evidence="4" key="1">
    <citation type="submission" date="2014-07" db="EMBL/GenBank/DDBJ databases">
        <authorList>
            <person name="Martin A.A"/>
            <person name="De Silva N."/>
        </authorList>
    </citation>
    <scope>NUCLEOTIDE SEQUENCE</scope>
</reference>
<dbReference type="Pfam" id="PF00188">
    <property type="entry name" value="CAP"/>
    <property type="match status" value="1"/>
</dbReference>
<dbReference type="PANTHER" id="PTHR10334">
    <property type="entry name" value="CYSTEINE-RICH SECRETORY PROTEIN-RELATED"/>
    <property type="match status" value="1"/>
</dbReference>
<organism evidence="4 5">
    <name type="scientific">Strongyloides venezuelensis</name>
    <name type="common">Threadworm</name>
    <dbReference type="NCBI Taxonomy" id="75913"/>
    <lineage>
        <taxon>Eukaryota</taxon>
        <taxon>Metazoa</taxon>
        <taxon>Ecdysozoa</taxon>
        <taxon>Nematoda</taxon>
        <taxon>Chromadorea</taxon>
        <taxon>Rhabditida</taxon>
        <taxon>Tylenchina</taxon>
        <taxon>Panagrolaimomorpha</taxon>
        <taxon>Strongyloidoidea</taxon>
        <taxon>Strongyloididae</taxon>
        <taxon>Strongyloides</taxon>
    </lineage>
</organism>
<keyword evidence="2" id="KW-0732">Signal</keyword>
<dbReference type="WBParaSite" id="SVE_0673400.1">
    <property type="protein sequence ID" value="SVE_0673400.1"/>
    <property type="gene ID" value="SVE_0673400"/>
</dbReference>
<keyword evidence="4" id="KW-1185">Reference proteome</keyword>
<feature type="chain" id="PRO_5005329503" evidence="2">
    <location>
        <begin position="17"/>
        <end position="325"/>
    </location>
</feature>
<accession>A0A0K0FD16</accession>
<dbReference type="AlphaFoldDB" id="A0A0K0FD16"/>
<evidence type="ECO:0000313" key="5">
    <source>
        <dbReference type="WBParaSite" id="SVE_0673400.1"/>
    </source>
</evidence>